<keyword evidence="10 17" id="KW-1133">Transmembrane helix</keyword>
<keyword evidence="8" id="KW-1278">Translocase</keyword>
<organism evidence="20 21">
    <name type="scientific">Gulosibacter chungangensis</name>
    <dbReference type="NCBI Taxonomy" id="979746"/>
    <lineage>
        <taxon>Bacteria</taxon>
        <taxon>Bacillati</taxon>
        <taxon>Actinomycetota</taxon>
        <taxon>Actinomycetes</taxon>
        <taxon>Micrococcales</taxon>
        <taxon>Microbacteriaceae</taxon>
        <taxon>Gulosibacter</taxon>
    </lineage>
</organism>
<comment type="function">
    <text evidence="13">Subunits I and II form the functional core of the enzyme complex. Electrons originating in cytochrome c are transferred via heme a and Cu(A) to the binuclear center formed by heme a3 and Cu(B).</text>
</comment>
<reference evidence="20 21" key="1">
    <citation type="submission" date="2019-09" db="EMBL/GenBank/DDBJ databases">
        <title>Phylogeny of genus Pseudoclavibacter and closely related genus.</title>
        <authorList>
            <person name="Li Y."/>
        </authorList>
    </citation>
    <scope>NUCLEOTIDE SEQUENCE [LARGE SCALE GENOMIC DNA]</scope>
    <source>
        <strain evidence="20 21">KCTC 13959</strain>
    </source>
</reference>
<feature type="chain" id="PRO_5029699819" description="cytochrome-c oxidase" evidence="18">
    <location>
        <begin position="28"/>
        <end position="306"/>
    </location>
</feature>
<dbReference type="PANTHER" id="PTHR22888:SF9">
    <property type="entry name" value="CYTOCHROME C OXIDASE SUBUNIT 2"/>
    <property type="match status" value="1"/>
</dbReference>
<evidence type="ECO:0000256" key="10">
    <source>
        <dbReference type="ARBA" id="ARBA00022989"/>
    </source>
</evidence>
<dbReference type="AlphaFoldDB" id="A0A7J5BDI4"/>
<evidence type="ECO:0000256" key="4">
    <source>
        <dbReference type="ARBA" id="ARBA00022448"/>
    </source>
</evidence>
<keyword evidence="9" id="KW-0249">Electron transport</keyword>
<gene>
    <name evidence="20" type="primary">coxB</name>
    <name evidence="20" type="ORF">F8O05_04180</name>
</gene>
<evidence type="ECO:0000313" key="20">
    <source>
        <dbReference type="EMBL" id="KAB1644241.1"/>
    </source>
</evidence>
<feature type="region of interest" description="Disordered" evidence="16">
    <location>
        <begin position="274"/>
        <end position="306"/>
    </location>
</feature>
<dbReference type="RefSeq" id="WP_158051744.1">
    <property type="nucleotide sequence ID" value="NZ_WBKB01000002.1"/>
</dbReference>
<dbReference type="Pfam" id="PF00116">
    <property type="entry name" value="COX2"/>
    <property type="match status" value="1"/>
</dbReference>
<evidence type="ECO:0000256" key="3">
    <source>
        <dbReference type="ARBA" id="ARBA00012949"/>
    </source>
</evidence>
<dbReference type="PROSITE" id="PS00078">
    <property type="entry name" value="COX2"/>
    <property type="match status" value="1"/>
</dbReference>
<comment type="caution">
    <text evidence="20">The sequence shown here is derived from an EMBL/GenBank/DDBJ whole genome shotgun (WGS) entry which is preliminary data.</text>
</comment>
<keyword evidence="21" id="KW-1185">Reference proteome</keyword>
<keyword evidence="18" id="KW-0732">Signal</keyword>
<dbReference type="GO" id="GO:0005507">
    <property type="term" value="F:copper ion binding"/>
    <property type="evidence" value="ECO:0007669"/>
    <property type="project" value="InterPro"/>
</dbReference>
<feature type="transmembrane region" description="Helical" evidence="17">
    <location>
        <begin position="97"/>
        <end position="115"/>
    </location>
</feature>
<dbReference type="PANTHER" id="PTHR22888">
    <property type="entry name" value="CYTOCHROME C OXIDASE, SUBUNIT II"/>
    <property type="match status" value="1"/>
</dbReference>
<dbReference type="PRINTS" id="PR01166">
    <property type="entry name" value="CYCOXIDASEII"/>
</dbReference>
<evidence type="ECO:0000256" key="1">
    <source>
        <dbReference type="ARBA" id="ARBA00004141"/>
    </source>
</evidence>
<dbReference type="InterPro" id="IPR001505">
    <property type="entry name" value="Copper_CuA"/>
</dbReference>
<accession>A0A7J5BDI4</accession>
<dbReference type="GO" id="GO:0042773">
    <property type="term" value="P:ATP synthesis coupled electron transport"/>
    <property type="evidence" value="ECO:0007669"/>
    <property type="project" value="TreeGrafter"/>
</dbReference>
<dbReference type="NCBIfam" id="TIGR02866">
    <property type="entry name" value="CoxB"/>
    <property type="match status" value="1"/>
</dbReference>
<keyword evidence="20" id="KW-0560">Oxidoreductase</keyword>
<evidence type="ECO:0000256" key="11">
    <source>
        <dbReference type="ARBA" id="ARBA00023008"/>
    </source>
</evidence>
<dbReference type="PROSITE" id="PS50857">
    <property type="entry name" value="COX2_CUA"/>
    <property type="match status" value="1"/>
</dbReference>
<sequence length="306" mass="34653">MRKNHRKKWTALSLSGVLALVLSGCTAQELNGYMPGLPGTTDVGDMTATFWVNSWVVLLAIGFFVWGLIIWATVVYRRRKNEVGLPVQMRYHMPIEILFTVIPVVLVGGFFAFTARDQAIVEDNWAADELDVRIEVYGKQWAWDFNYLEVEGSQYDGDVYYQGVQAVELRDAEGKTTGEVDYGQLPTLYVPVGANVTLDLKSRDVAHSFWVPEFNYKEDTIPGKTNEFSFVAEREGVYIGKCAELCGEYHSMMLFQVEVVSEAEYNDYIQSLRDQGNTGARGDEYNRELDNPGTSVPVIQHEEEEH</sequence>
<dbReference type="InterPro" id="IPR014222">
    <property type="entry name" value="Cyt_c_oxidase_su2"/>
</dbReference>
<evidence type="ECO:0000313" key="21">
    <source>
        <dbReference type="Proteomes" id="UP000433493"/>
    </source>
</evidence>
<keyword evidence="4" id="KW-0813">Transport</keyword>
<feature type="compositionally biased region" description="Basic and acidic residues" evidence="16">
    <location>
        <begin position="281"/>
        <end position="290"/>
    </location>
</feature>
<dbReference type="GO" id="GO:0004129">
    <property type="term" value="F:cytochrome-c oxidase activity"/>
    <property type="evidence" value="ECO:0007669"/>
    <property type="project" value="UniProtKB-EC"/>
</dbReference>
<keyword evidence="12 17" id="KW-0472">Membrane</keyword>
<dbReference type="EMBL" id="WBKB01000002">
    <property type="protein sequence ID" value="KAB1644241.1"/>
    <property type="molecule type" value="Genomic_DNA"/>
</dbReference>
<evidence type="ECO:0000256" key="5">
    <source>
        <dbReference type="ARBA" id="ARBA00022660"/>
    </source>
</evidence>
<proteinExistence type="inferred from homology"/>
<comment type="subcellular location">
    <subcellularLocation>
        <location evidence="1">Membrane</location>
        <topology evidence="1">Multi-pass membrane protein</topology>
    </subcellularLocation>
</comment>
<evidence type="ECO:0000256" key="17">
    <source>
        <dbReference type="SAM" id="Phobius"/>
    </source>
</evidence>
<keyword evidence="7" id="KW-0479">Metal-binding</keyword>
<dbReference type="Proteomes" id="UP000433493">
    <property type="component" value="Unassembled WGS sequence"/>
</dbReference>
<evidence type="ECO:0000256" key="6">
    <source>
        <dbReference type="ARBA" id="ARBA00022692"/>
    </source>
</evidence>
<evidence type="ECO:0000256" key="13">
    <source>
        <dbReference type="ARBA" id="ARBA00024688"/>
    </source>
</evidence>
<dbReference type="EC" id="7.1.1.9" evidence="3"/>
<evidence type="ECO:0000256" key="8">
    <source>
        <dbReference type="ARBA" id="ARBA00022967"/>
    </source>
</evidence>
<evidence type="ECO:0000256" key="7">
    <source>
        <dbReference type="ARBA" id="ARBA00022723"/>
    </source>
</evidence>
<dbReference type="InterPro" id="IPR036257">
    <property type="entry name" value="Cyt_c_oxidase_su2_TM_sf"/>
</dbReference>
<dbReference type="SUPFAM" id="SSF49503">
    <property type="entry name" value="Cupredoxins"/>
    <property type="match status" value="1"/>
</dbReference>
<dbReference type="GO" id="GO:0016491">
    <property type="term" value="F:oxidoreductase activity"/>
    <property type="evidence" value="ECO:0007669"/>
    <property type="project" value="UniProtKB-KW"/>
</dbReference>
<evidence type="ECO:0000256" key="18">
    <source>
        <dbReference type="SAM" id="SignalP"/>
    </source>
</evidence>
<evidence type="ECO:0000256" key="12">
    <source>
        <dbReference type="ARBA" id="ARBA00023136"/>
    </source>
</evidence>
<dbReference type="Gene3D" id="2.60.40.420">
    <property type="entry name" value="Cupredoxins - blue copper proteins"/>
    <property type="match status" value="1"/>
</dbReference>
<dbReference type="SUPFAM" id="SSF81464">
    <property type="entry name" value="Cytochrome c oxidase subunit II-like, transmembrane region"/>
    <property type="match status" value="1"/>
</dbReference>
<feature type="signal peptide" evidence="18">
    <location>
        <begin position="1"/>
        <end position="27"/>
    </location>
</feature>
<evidence type="ECO:0000256" key="14">
    <source>
        <dbReference type="ARBA" id="ARBA00031399"/>
    </source>
</evidence>
<evidence type="ECO:0000256" key="2">
    <source>
        <dbReference type="ARBA" id="ARBA00007866"/>
    </source>
</evidence>
<dbReference type="Gene3D" id="1.10.287.90">
    <property type="match status" value="1"/>
</dbReference>
<evidence type="ECO:0000259" key="19">
    <source>
        <dbReference type="PROSITE" id="PS50857"/>
    </source>
</evidence>
<evidence type="ECO:0000256" key="16">
    <source>
        <dbReference type="SAM" id="MobiDB-lite"/>
    </source>
</evidence>
<dbReference type="OrthoDB" id="9781261at2"/>
<comment type="similarity">
    <text evidence="2">Belongs to the cytochrome c oxidase subunit 2 family.</text>
</comment>
<feature type="transmembrane region" description="Helical" evidence="17">
    <location>
        <begin position="51"/>
        <end position="76"/>
    </location>
</feature>
<name>A0A7J5BDI4_9MICO</name>
<evidence type="ECO:0000256" key="9">
    <source>
        <dbReference type="ARBA" id="ARBA00022982"/>
    </source>
</evidence>
<dbReference type="InterPro" id="IPR045187">
    <property type="entry name" value="CcO_II"/>
</dbReference>
<dbReference type="InterPro" id="IPR002429">
    <property type="entry name" value="CcO_II-like_C"/>
</dbReference>
<keyword evidence="11" id="KW-0186">Copper</keyword>
<comment type="catalytic activity">
    <reaction evidence="15">
        <text>4 Fe(II)-[cytochrome c] + O2 + 8 H(+)(in) = 4 Fe(III)-[cytochrome c] + 2 H2O + 4 H(+)(out)</text>
        <dbReference type="Rhea" id="RHEA:11436"/>
        <dbReference type="Rhea" id="RHEA-COMP:10350"/>
        <dbReference type="Rhea" id="RHEA-COMP:14399"/>
        <dbReference type="ChEBI" id="CHEBI:15377"/>
        <dbReference type="ChEBI" id="CHEBI:15378"/>
        <dbReference type="ChEBI" id="CHEBI:15379"/>
        <dbReference type="ChEBI" id="CHEBI:29033"/>
        <dbReference type="ChEBI" id="CHEBI:29034"/>
        <dbReference type="EC" id="7.1.1.9"/>
    </reaction>
</comment>
<protein>
    <recommendedName>
        <fullName evidence="3">cytochrome-c oxidase</fullName>
        <ecNumber evidence="3">7.1.1.9</ecNumber>
    </recommendedName>
    <alternativeName>
        <fullName evidence="14">Cytochrome aa3 subunit 2</fullName>
    </alternativeName>
</protein>
<feature type="domain" description="Cytochrome oxidase subunit II copper A binding" evidence="19">
    <location>
        <begin position="129"/>
        <end position="271"/>
    </location>
</feature>
<dbReference type="InterPro" id="IPR008972">
    <property type="entry name" value="Cupredoxin"/>
</dbReference>
<keyword evidence="5" id="KW-0679">Respiratory chain</keyword>
<evidence type="ECO:0000256" key="15">
    <source>
        <dbReference type="ARBA" id="ARBA00047816"/>
    </source>
</evidence>
<dbReference type="PROSITE" id="PS51257">
    <property type="entry name" value="PROKAR_LIPOPROTEIN"/>
    <property type="match status" value="1"/>
</dbReference>
<dbReference type="GO" id="GO:0016020">
    <property type="term" value="C:membrane"/>
    <property type="evidence" value="ECO:0007669"/>
    <property type="project" value="UniProtKB-SubCell"/>
</dbReference>
<keyword evidence="6 17" id="KW-0812">Transmembrane</keyword>